<reference evidence="1 2" key="1">
    <citation type="submission" date="2019-05" db="EMBL/GenBank/DDBJ databases">
        <title>We sequenced the genome of Paenibacillus hemerocallicola KCTC 33185 for further insight into its adaptation and study the phylogeny of Paenibacillus.</title>
        <authorList>
            <person name="Narsing Rao M.P."/>
        </authorList>
    </citation>
    <scope>NUCLEOTIDE SEQUENCE [LARGE SCALE GENOMIC DNA]</scope>
    <source>
        <strain evidence="1 2">KCTC 33185</strain>
    </source>
</reference>
<organism evidence="1 2">
    <name type="scientific">Paenibacillus hemerocallicola</name>
    <dbReference type="NCBI Taxonomy" id="1172614"/>
    <lineage>
        <taxon>Bacteria</taxon>
        <taxon>Bacillati</taxon>
        <taxon>Bacillota</taxon>
        <taxon>Bacilli</taxon>
        <taxon>Bacillales</taxon>
        <taxon>Paenibacillaceae</taxon>
        <taxon>Paenibacillus</taxon>
    </lineage>
</organism>
<comment type="caution">
    <text evidence="1">The sequence shown here is derived from an EMBL/GenBank/DDBJ whole genome shotgun (WGS) entry which is preliminary data.</text>
</comment>
<dbReference type="RefSeq" id="WP_139605208.1">
    <property type="nucleotide sequence ID" value="NZ_VDCQ01000045.1"/>
</dbReference>
<evidence type="ECO:0000313" key="2">
    <source>
        <dbReference type="Proteomes" id="UP000307943"/>
    </source>
</evidence>
<keyword evidence="2" id="KW-1185">Reference proteome</keyword>
<dbReference type="AlphaFoldDB" id="A0A5C4T2J4"/>
<dbReference type="EMBL" id="VDCQ01000045">
    <property type="protein sequence ID" value="TNJ63281.1"/>
    <property type="molecule type" value="Genomic_DNA"/>
</dbReference>
<name>A0A5C4T2J4_9BACL</name>
<evidence type="ECO:0000313" key="1">
    <source>
        <dbReference type="EMBL" id="TNJ63281.1"/>
    </source>
</evidence>
<gene>
    <name evidence="1" type="ORF">FE784_26135</name>
</gene>
<protein>
    <submittedName>
        <fullName evidence="1">Uncharacterized protein</fullName>
    </submittedName>
</protein>
<proteinExistence type="predicted"/>
<sequence length="84" mass="9651">MIEYDASLLTDLRQSGFNTNTRTRLFSHNRFMSGQIGALPNRLSDVPGIFFTEDPFGYGQEQEQPIAYKGTVDLENREIHHNDM</sequence>
<accession>A0A5C4T2J4</accession>
<dbReference type="Proteomes" id="UP000307943">
    <property type="component" value="Unassembled WGS sequence"/>
</dbReference>